<dbReference type="EMBL" id="JTFC01000113">
    <property type="protein sequence ID" value="RUS50877.1"/>
    <property type="molecule type" value="Genomic_DNA"/>
</dbReference>
<dbReference type="AlphaFoldDB" id="A0A433RPD4"/>
<comment type="caution">
    <text evidence="2">The sequence shown here is derived from an EMBL/GenBank/DDBJ whole genome shotgun (WGS) entry which is preliminary data.</text>
</comment>
<keyword evidence="3" id="KW-1185">Reference proteome</keyword>
<dbReference type="Proteomes" id="UP000288623">
    <property type="component" value="Unassembled WGS sequence"/>
</dbReference>
<dbReference type="InterPro" id="IPR011010">
    <property type="entry name" value="DNA_brk_join_enz"/>
</dbReference>
<feature type="non-terminal residue" evidence="2">
    <location>
        <position position="1"/>
    </location>
</feature>
<reference evidence="2 3" key="1">
    <citation type="submission" date="2014-11" db="EMBL/GenBank/DDBJ databases">
        <title>Genome sequence and analysis of novel Kurthia sp.</title>
        <authorList>
            <person name="Lawson J.N."/>
            <person name="Gonzalez J.E."/>
            <person name="Rinauldi L."/>
            <person name="Xuan Z."/>
            <person name="Firman A."/>
            <person name="Shaddox L."/>
            <person name="Trudeau A."/>
            <person name="Shah S."/>
            <person name="Reiman D."/>
        </authorList>
    </citation>
    <scope>NUCLEOTIDE SEQUENCE [LARGE SCALE GENOMIC DNA]</scope>
    <source>
        <strain evidence="2 3">3B1D</strain>
    </source>
</reference>
<dbReference type="SUPFAM" id="SSF56349">
    <property type="entry name" value="DNA breaking-rejoining enzymes"/>
    <property type="match status" value="1"/>
</dbReference>
<organism evidence="2 3">
    <name type="scientific">Candidatus Kurthia intestinigallinarum</name>
    <dbReference type="NCBI Taxonomy" id="1562256"/>
    <lineage>
        <taxon>Bacteria</taxon>
        <taxon>Bacillati</taxon>
        <taxon>Bacillota</taxon>
        <taxon>Bacilli</taxon>
        <taxon>Bacillales</taxon>
        <taxon>Caryophanaceae</taxon>
        <taxon>Kurthia</taxon>
    </lineage>
</organism>
<gene>
    <name evidence="2" type="ORF">QI30_18935</name>
</gene>
<sequence>EIRDNQKLLFPDALNTSDNQVKTQRDQVVLCPSLIKKLYEEHKKVTSKIKGANTPALFISSGTKGSITGKTYSRRFEKVKDAFLESVLKSGNQQDYLLLTSNTWSTHIGRGIFTNILLDLGLSATQVALARGDRNINSALHYVDEHTMLSTVQDAINNFRILL</sequence>
<dbReference type="InterPro" id="IPR013762">
    <property type="entry name" value="Integrase-like_cat_sf"/>
</dbReference>
<proteinExistence type="predicted"/>
<evidence type="ECO:0000256" key="1">
    <source>
        <dbReference type="ARBA" id="ARBA00023172"/>
    </source>
</evidence>
<evidence type="ECO:0000313" key="2">
    <source>
        <dbReference type="EMBL" id="RUS50877.1"/>
    </source>
</evidence>
<dbReference type="GO" id="GO:0003677">
    <property type="term" value="F:DNA binding"/>
    <property type="evidence" value="ECO:0007669"/>
    <property type="project" value="InterPro"/>
</dbReference>
<dbReference type="GO" id="GO:0015074">
    <property type="term" value="P:DNA integration"/>
    <property type="evidence" value="ECO:0007669"/>
    <property type="project" value="InterPro"/>
</dbReference>
<evidence type="ECO:0000313" key="3">
    <source>
        <dbReference type="Proteomes" id="UP000288623"/>
    </source>
</evidence>
<protein>
    <recommendedName>
        <fullName evidence="4">Integrase</fullName>
    </recommendedName>
</protein>
<evidence type="ECO:0008006" key="4">
    <source>
        <dbReference type="Google" id="ProtNLM"/>
    </source>
</evidence>
<name>A0A433RPD4_9BACL</name>
<accession>A0A433RPD4</accession>
<dbReference type="Gene3D" id="1.10.443.10">
    <property type="entry name" value="Intergrase catalytic core"/>
    <property type="match status" value="1"/>
</dbReference>
<dbReference type="GO" id="GO:0006310">
    <property type="term" value="P:DNA recombination"/>
    <property type="evidence" value="ECO:0007669"/>
    <property type="project" value="UniProtKB-KW"/>
</dbReference>
<keyword evidence="1" id="KW-0233">DNA recombination</keyword>